<keyword evidence="2" id="KW-0614">Plasmid</keyword>
<proteinExistence type="predicted"/>
<evidence type="ECO:0000313" key="3">
    <source>
        <dbReference type="Proteomes" id="UP000191806"/>
    </source>
</evidence>
<evidence type="ECO:0000313" key="2">
    <source>
        <dbReference type="EMBL" id="ARE27235.1"/>
    </source>
</evidence>
<feature type="region of interest" description="Disordered" evidence="1">
    <location>
        <begin position="480"/>
        <end position="509"/>
    </location>
</feature>
<geneLocation type="plasmid" evidence="3">
    <name>pmpjm1</name>
</geneLocation>
<dbReference type="EMBL" id="CP016746">
    <property type="protein sequence ID" value="ARE27235.1"/>
    <property type="molecule type" value="Genomic_DNA"/>
</dbReference>
<accession>A0A1V0PDH3</accession>
<gene>
    <name evidence="2" type="ORF">LLJM1_04460</name>
</gene>
<feature type="region of interest" description="Disordered" evidence="1">
    <location>
        <begin position="358"/>
        <end position="409"/>
    </location>
</feature>
<sequence length="509" mass="59609">MESKKINQGWDELNEVQKSYINQKLQALKEQNAWKKINSKNLNEKYDAKYFLERTKLSAFESQLKENSPELLEASNQWFSENYASHSSKKEANVEKTSEQTIEMKSETSQKVIDQAKKEAQSVNQLQENFNGIILGKEPKSKPSHFEELKNKVETQKDTSKEILDFSKNQDMPEKYLGSLEKFFEKQVKISWLEEKKSKFLDYIDEKRNLTKNLFEATKTDVQDKTKNFLEKITEPVQKVKDKAKEAKDEYKVKPYIISNMTQKFVQKYRSKFNIKDKVAKIEQDPTELLKEITKTNLFLQEQIAEMGKKQNINIIVVANNKDAEEMIDRIIVEKDLTDEEKIMKNFLNESFHKEAENELKKTKENVKEDENTNIEEQEDSEMKKPNLSEQSEEEKNKKIKQSELTKDELKMQNAKLASYDTENEKEILDDASLTNQAENGNQEEMIKETAKDIKGHQKEYSESEDEYLEKMEKINVNTNKKMFSSSQDTQLSNEGGLSNDHSDEYDIL</sequence>
<organism evidence="2 3">
    <name type="scientific">Lactococcus lactis subsp. cremoris</name>
    <name type="common">Streptococcus cremoris</name>
    <dbReference type="NCBI Taxonomy" id="1359"/>
    <lineage>
        <taxon>Bacteria</taxon>
        <taxon>Bacillati</taxon>
        <taxon>Bacillota</taxon>
        <taxon>Bacilli</taxon>
        <taxon>Lactobacillales</taxon>
        <taxon>Streptococcaceae</taxon>
        <taxon>Lactococcus</taxon>
    </lineage>
</organism>
<dbReference type="AlphaFoldDB" id="A0A1V0PDH3"/>
<name>A0A1V0PDH3_LACLC</name>
<protein>
    <submittedName>
        <fullName evidence="2">Uncharacterized protein</fullName>
    </submittedName>
</protein>
<dbReference type="RefSeq" id="WP_063280819.1">
    <property type="nucleotide sequence ID" value="NZ_CP016746.2"/>
</dbReference>
<feature type="compositionally biased region" description="Polar residues" evidence="1">
    <location>
        <begin position="480"/>
        <end position="497"/>
    </location>
</feature>
<feature type="compositionally biased region" description="Basic and acidic residues" evidence="1">
    <location>
        <begin position="394"/>
        <end position="409"/>
    </location>
</feature>
<reference evidence="2 3" key="1">
    <citation type="journal article" date="2017" name="BMC Genomics">
        <title>Comparative and functional genomics of the Lactococcus lactis taxon; insights into evolution and niche adaptation.</title>
        <authorList>
            <person name="Kelleher P."/>
            <person name="Bottacini F."/>
            <person name="Mahony J."/>
            <person name="Kilcawley K.N."/>
            <person name="van Sinderen D."/>
        </authorList>
    </citation>
    <scope>NUCLEOTIDE SEQUENCE [LARGE SCALE GENOMIC DNA]</scope>
    <source>
        <strain evidence="2 3">JM1</strain>
        <plasmid evidence="3">pmpjm1</plasmid>
    </source>
</reference>
<feature type="compositionally biased region" description="Basic and acidic residues" evidence="1">
    <location>
        <begin position="358"/>
        <end position="371"/>
    </location>
</feature>
<dbReference type="Proteomes" id="UP000191806">
    <property type="component" value="Plasmid pJM1A"/>
</dbReference>
<evidence type="ECO:0000256" key="1">
    <source>
        <dbReference type="SAM" id="MobiDB-lite"/>
    </source>
</evidence>